<gene>
    <name evidence="5" type="ORF">ACEZDJ_17795</name>
</gene>
<dbReference type="EMBL" id="JBHEZZ010000009">
    <property type="protein sequence ID" value="MFC1403146.1"/>
    <property type="molecule type" value="Genomic_DNA"/>
</dbReference>
<reference evidence="5 6" key="1">
    <citation type="submission" date="2024-09" db="EMBL/GenBank/DDBJ databases">
        <authorList>
            <person name="Lee S.D."/>
        </authorList>
    </citation>
    <scope>NUCLEOTIDE SEQUENCE [LARGE SCALE GENOMIC DNA]</scope>
    <source>
        <strain evidence="5 6">N1-5</strain>
    </source>
</reference>
<proteinExistence type="predicted"/>
<keyword evidence="1" id="KW-0805">Transcription regulation</keyword>
<dbReference type="Gene3D" id="1.10.10.1320">
    <property type="entry name" value="Anti-sigma factor, zinc-finger domain"/>
    <property type="match status" value="1"/>
</dbReference>
<evidence type="ECO:0000256" key="2">
    <source>
        <dbReference type="ARBA" id="ARBA00023163"/>
    </source>
</evidence>
<dbReference type="Pfam" id="PF13490">
    <property type="entry name" value="zf-HC2"/>
    <property type="match status" value="1"/>
</dbReference>
<evidence type="ECO:0000313" key="5">
    <source>
        <dbReference type="EMBL" id="MFC1403146.1"/>
    </source>
</evidence>
<comment type="caution">
    <text evidence="5">The sequence shown here is derived from an EMBL/GenBank/DDBJ whole genome shotgun (WGS) entry which is preliminary data.</text>
</comment>
<organism evidence="5 6">
    <name type="scientific">Streptacidiphilus cavernicola</name>
    <dbReference type="NCBI Taxonomy" id="3342716"/>
    <lineage>
        <taxon>Bacteria</taxon>
        <taxon>Bacillati</taxon>
        <taxon>Actinomycetota</taxon>
        <taxon>Actinomycetes</taxon>
        <taxon>Kitasatosporales</taxon>
        <taxon>Streptomycetaceae</taxon>
        <taxon>Streptacidiphilus</taxon>
    </lineage>
</organism>
<evidence type="ECO:0000313" key="6">
    <source>
        <dbReference type="Proteomes" id="UP001592528"/>
    </source>
</evidence>
<feature type="region of interest" description="Disordered" evidence="3">
    <location>
        <begin position="221"/>
        <end position="243"/>
    </location>
</feature>
<feature type="region of interest" description="Disordered" evidence="3">
    <location>
        <begin position="106"/>
        <end position="139"/>
    </location>
</feature>
<sequence>MSQTTPPFGLDSSGHPPVEAISDYLEDLLPAEAAAELGEHLAGCPECLDTHAAIEEIRSLLGQAEPVQLPADIAVRIDAALAAEALLSSTEPGTAAAETAAAPVAAPAGPLGNLGKEGRSNGSHGPSGPSGSRGPGRRRRRVLTPTLRRAALGLAALAVVGGVTASLLQLHPQSTSKGSASSAAVPGAEGGNAVAGASGPVAFSDTALTEQVQQLLLDFGTTEAGNGSEPTNGSNAKTPNSSTSRYVPACVAQAAHRSGEQPLVVTQGSYRNTPVFALVYADAQDPQQTVDVYLIASSCTATVPQSSAQTGQVLLQRTVPRT</sequence>
<feature type="compositionally biased region" description="Low complexity" evidence="3">
    <location>
        <begin position="120"/>
        <end position="132"/>
    </location>
</feature>
<evidence type="ECO:0000259" key="4">
    <source>
        <dbReference type="Pfam" id="PF13490"/>
    </source>
</evidence>
<evidence type="ECO:0000256" key="1">
    <source>
        <dbReference type="ARBA" id="ARBA00023015"/>
    </source>
</evidence>
<keyword evidence="6" id="KW-1185">Reference proteome</keyword>
<keyword evidence="2" id="KW-0804">Transcription</keyword>
<dbReference type="Proteomes" id="UP001592528">
    <property type="component" value="Unassembled WGS sequence"/>
</dbReference>
<dbReference type="InterPro" id="IPR027383">
    <property type="entry name" value="Znf_put"/>
</dbReference>
<evidence type="ECO:0000256" key="3">
    <source>
        <dbReference type="SAM" id="MobiDB-lite"/>
    </source>
</evidence>
<name>A0ABV6UP30_9ACTN</name>
<accession>A0ABV6UP30</accession>
<protein>
    <submittedName>
        <fullName evidence="5">Anti-sigma factor</fullName>
    </submittedName>
</protein>
<dbReference type="RefSeq" id="WP_030254703.1">
    <property type="nucleotide sequence ID" value="NZ_JBHEZZ010000009.1"/>
</dbReference>
<feature type="compositionally biased region" description="Polar residues" evidence="3">
    <location>
        <begin position="223"/>
        <end position="243"/>
    </location>
</feature>
<feature type="domain" description="Putative zinc-finger" evidence="4">
    <location>
        <begin position="19"/>
        <end position="47"/>
    </location>
</feature>
<dbReference type="InterPro" id="IPR041916">
    <property type="entry name" value="Anti_sigma_zinc_sf"/>
</dbReference>